<protein>
    <submittedName>
        <fullName evidence="1">C-type cytochrome biogenesis protein CcmI</fullName>
    </submittedName>
</protein>
<name>A0A418SXU4_9RHOB</name>
<dbReference type="EMBL" id="QZCG01000005">
    <property type="protein sequence ID" value="RJE85708.1"/>
    <property type="molecule type" value="Genomic_DNA"/>
</dbReference>
<evidence type="ECO:0000313" key="2">
    <source>
        <dbReference type="Proteomes" id="UP000284202"/>
    </source>
</evidence>
<reference evidence="2" key="1">
    <citation type="submission" date="2018-09" db="EMBL/GenBank/DDBJ databases">
        <title>Acidovorax cavernicola nov. sp. isolated from Gruta de las Maravillas (Aracena, Spain).</title>
        <authorList>
            <person name="Jurado V."/>
            <person name="Gutierrez-Patricio S."/>
            <person name="Gonzalez-Pimentel J.L."/>
            <person name="Miller A.Z."/>
            <person name="Laiz L."/>
            <person name="Saiz-Jimenez C."/>
        </authorList>
    </citation>
    <scope>NUCLEOTIDE SEQUENCE [LARGE SCALE GENOMIC DNA]</scope>
    <source>
        <strain evidence="2">1011MAR3C25</strain>
    </source>
</reference>
<gene>
    <name evidence="1" type="ORF">D3P04_08030</name>
</gene>
<dbReference type="AlphaFoldDB" id="A0A418SXU4"/>
<dbReference type="Proteomes" id="UP000284202">
    <property type="component" value="Unassembled WGS sequence"/>
</dbReference>
<feature type="non-terminal residue" evidence="1">
    <location>
        <position position="1"/>
    </location>
</feature>
<keyword evidence="2" id="KW-1185">Reference proteome</keyword>
<sequence length="94" mass="9953">ALPGPDADTMAATEDMSPEERQEMIQGMVSGLESRLATQGGSPEEWARLIGSLAVLGQTDRASAIWDEAQERFGAQPEAIAPIREAAETAGLIE</sequence>
<comment type="caution">
    <text evidence="1">The sequence shown here is derived from an EMBL/GenBank/DDBJ whole genome shotgun (WGS) entry which is preliminary data.</text>
</comment>
<organism evidence="1 2">
    <name type="scientific">Paracoccus onubensis</name>
    <dbReference type="NCBI Taxonomy" id="1675788"/>
    <lineage>
        <taxon>Bacteria</taxon>
        <taxon>Pseudomonadati</taxon>
        <taxon>Pseudomonadota</taxon>
        <taxon>Alphaproteobacteria</taxon>
        <taxon>Rhodobacterales</taxon>
        <taxon>Paracoccaceae</taxon>
        <taxon>Paracoccus</taxon>
    </lineage>
</organism>
<evidence type="ECO:0000313" key="1">
    <source>
        <dbReference type="EMBL" id="RJE85708.1"/>
    </source>
</evidence>
<accession>A0A418SXU4</accession>
<proteinExistence type="predicted"/>